<comment type="subcellular location">
    <subcellularLocation>
        <location evidence="8">Cytoplasm</location>
    </subcellularLocation>
</comment>
<dbReference type="GO" id="GO:0005829">
    <property type="term" value="C:cytosol"/>
    <property type="evidence" value="ECO:0007669"/>
    <property type="project" value="TreeGrafter"/>
</dbReference>
<evidence type="ECO:0000313" key="10">
    <source>
        <dbReference type="EMBL" id="NDL59221.1"/>
    </source>
</evidence>
<evidence type="ECO:0000256" key="4">
    <source>
        <dbReference type="ARBA" id="ARBA00022605"/>
    </source>
</evidence>
<comment type="caution">
    <text evidence="10">The sequence shown here is derived from an EMBL/GenBank/DDBJ whole genome shotgun (WGS) entry which is preliminary data.</text>
</comment>
<dbReference type="UniPathway" id="UPA00034">
    <property type="reaction ID" value="UER00025"/>
</dbReference>
<feature type="binding site" evidence="8">
    <location>
        <position position="78"/>
    </location>
    <ligand>
        <name>substrate</name>
    </ligand>
</feature>
<comment type="similarity">
    <text evidence="2 8">Belongs to the diaminopimelate epimerase family.</text>
</comment>
<feature type="binding site" evidence="8">
    <location>
        <position position="173"/>
    </location>
    <ligand>
        <name>substrate</name>
    </ligand>
</feature>
<feature type="binding site" evidence="8">
    <location>
        <begin position="257"/>
        <end position="258"/>
    </location>
    <ligand>
        <name>substrate</name>
    </ligand>
</feature>
<sequence length="323" mass="34123">MSTRAEFIKGHGTENDFILLPDPDGTVGQYLGGQTVRRLTDRYSGIGGDGLIRIVRTVDVPEAEDQADAAEWFMDYRNADGTVAEMCGNGVRVMAKYLFEHGFADGSSLTLATRGGARIVHAEPDGQYTVEMGTAREMTGAGAPELDSGHRWPEVTVGMNDRSWPATAVAVPNPHAVVFLDHLDGVNRTGSGEDADRADVPDPAAPGLPVTEIGALADLGMLTTVPTLSPEPVFPDGANVEFVVDRAERHIALRVWERGVGETRSCGTGVCAAAWAAMRRDGATGAAYTVDVPGGRLRVTERADGELLLTGPAELGARGSIVL</sequence>
<feature type="binding site" evidence="8">
    <location>
        <begin position="88"/>
        <end position="89"/>
    </location>
    <ligand>
        <name>substrate</name>
    </ligand>
</feature>
<feature type="binding site" evidence="8">
    <location>
        <begin position="267"/>
        <end position="268"/>
    </location>
    <ligand>
        <name>substrate</name>
    </ligand>
</feature>
<dbReference type="HAMAP" id="MF_00197">
    <property type="entry name" value="DAP_epimerase"/>
    <property type="match status" value="1"/>
</dbReference>
<dbReference type="RefSeq" id="WP_162451935.1">
    <property type="nucleotide sequence ID" value="NZ_WLZY01000007.1"/>
</dbReference>
<accession>A0A7K3M7C6</accession>
<keyword evidence="8" id="KW-0963">Cytoplasm</keyword>
<feature type="active site" evidence="9">
    <location>
        <position position="87"/>
    </location>
</feature>
<keyword evidence="6 8" id="KW-0413">Isomerase</keyword>
<dbReference type="EMBL" id="WLZY01000007">
    <property type="protein sequence ID" value="NDL59221.1"/>
    <property type="molecule type" value="Genomic_DNA"/>
</dbReference>
<feature type="site" description="Could be important to modulate the pK values of the two catalytic cysteine residues" evidence="8">
    <location>
        <position position="257"/>
    </location>
</feature>
<evidence type="ECO:0000256" key="6">
    <source>
        <dbReference type="ARBA" id="ARBA00023235"/>
    </source>
</evidence>
<feature type="binding site" evidence="8">
    <location>
        <position position="239"/>
    </location>
    <ligand>
        <name>substrate</name>
    </ligand>
</feature>
<dbReference type="Proteomes" id="UP000460435">
    <property type="component" value="Unassembled WGS sequence"/>
</dbReference>
<name>A0A7K3M7C6_9ACTN</name>
<feature type="binding site" evidence="8">
    <location>
        <position position="15"/>
    </location>
    <ligand>
        <name>substrate</name>
    </ligand>
</feature>
<reference evidence="10 11" key="1">
    <citation type="submission" date="2019-11" db="EMBL/GenBank/DDBJ databases">
        <authorList>
            <person name="Li X.-J."/>
            <person name="Feng X.-M."/>
        </authorList>
    </citation>
    <scope>NUCLEOTIDE SEQUENCE [LARGE SCALE GENOMIC DNA]</scope>
    <source>
        <strain evidence="10 11">XMNu-373</strain>
    </source>
</reference>
<dbReference type="PROSITE" id="PS01326">
    <property type="entry name" value="DAP_EPIMERASE"/>
    <property type="match status" value="1"/>
</dbReference>
<evidence type="ECO:0000256" key="1">
    <source>
        <dbReference type="ARBA" id="ARBA00005196"/>
    </source>
</evidence>
<dbReference type="AlphaFoldDB" id="A0A7K3M7C6"/>
<keyword evidence="5 8" id="KW-0457">Lysine biosynthesis</keyword>
<comment type="catalytic activity">
    <reaction evidence="7 8">
        <text>(2S,6S)-2,6-diaminopimelate = meso-2,6-diaminopimelate</text>
        <dbReference type="Rhea" id="RHEA:15393"/>
        <dbReference type="ChEBI" id="CHEBI:57609"/>
        <dbReference type="ChEBI" id="CHEBI:57791"/>
        <dbReference type="EC" id="5.1.1.7"/>
    </reaction>
</comment>
<gene>
    <name evidence="8" type="primary">dapF</name>
    <name evidence="10" type="ORF">F7O44_19305</name>
</gene>
<keyword evidence="4 8" id="KW-0028">Amino-acid biosynthesis</keyword>
<dbReference type="Gene3D" id="3.10.310.10">
    <property type="entry name" value="Diaminopimelate Epimerase, Chain A, domain 1"/>
    <property type="match status" value="2"/>
</dbReference>
<evidence type="ECO:0000256" key="3">
    <source>
        <dbReference type="ARBA" id="ARBA00013080"/>
    </source>
</evidence>
<evidence type="ECO:0000256" key="5">
    <source>
        <dbReference type="ARBA" id="ARBA00023154"/>
    </source>
</evidence>
<keyword evidence="11" id="KW-1185">Reference proteome</keyword>
<dbReference type="GO" id="GO:0008837">
    <property type="term" value="F:diaminopimelate epimerase activity"/>
    <property type="evidence" value="ECO:0007669"/>
    <property type="project" value="UniProtKB-UniRule"/>
</dbReference>
<evidence type="ECO:0000256" key="9">
    <source>
        <dbReference type="PROSITE-ProRule" id="PRU10125"/>
    </source>
</evidence>
<dbReference type="EC" id="5.1.1.7" evidence="3 8"/>
<dbReference type="SUPFAM" id="SSF54506">
    <property type="entry name" value="Diaminopimelate epimerase-like"/>
    <property type="match status" value="2"/>
</dbReference>
<feature type="active site" description="Proton acceptor" evidence="8">
    <location>
        <position position="266"/>
    </location>
</feature>
<feature type="active site" description="Proton donor" evidence="8">
    <location>
        <position position="87"/>
    </location>
</feature>
<dbReference type="GO" id="GO:0009089">
    <property type="term" value="P:lysine biosynthetic process via diaminopimelate"/>
    <property type="evidence" value="ECO:0007669"/>
    <property type="project" value="UniProtKB-UniRule"/>
</dbReference>
<evidence type="ECO:0000256" key="8">
    <source>
        <dbReference type="HAMAP-Rule" id="MF_00197"/>
    </source>
</evidence>
<evidence type="ECO:0000256" key="2">
    <source>
        <dbReference type="ARBA" id="ARBA00010219"/>
    </source>
</evidence>
<dbReference type="InterPro" id="IPR018510">
    <property type="entry name" value="DAP_epimerase_AS"/>
</dbReference>
<dbReference type="Pfam" id="PF01678">
    <property type="entry name" value="DAP_epimerase"/>
    <property type="match status" value="2"/>
</dbReference>
<proteinExistence type="inferred from homology"/>
<evidence type="ECO:0000313" key="11">
    <source>
        <dbReference type="Proteomes" id="UP000460435"/>
    </source>
</evidence>
<comment type="function">
    <text evidence="8">Catalyzes the stereoinversion of LL-2,6-diaminopimelate (L,L-DAP) to meso-diaminopimelate (meso-DAP), a precursor of L-lysine and an essential component of the bacterial peptidoglycan.</text>
</comment>
<comment type="pathway">
    <text evidence="1 8">Amino-acid biosynthesis; L-lysine biosynthesis via DAP pathway; DL-2,6-diaminopimelate from LL-2,6-diaminopimelate: step 1/1.</text>
</comment>
<dbReference type="InterPro" id="IPR001653">
    <property type="entry name" value="DAP_epimerase_DapF"/>
</dbReference>
<feature type="site" description="Could be important to modulate the pK values of the two catalytic cysteine residues" evidence="8">
    <location>
        <position position="175"/>
    </location>
</feature>
<protein>
    <recommendedName>
        <fullName evidence="3 8">Diaminopimelate epimerase</fullName>
        <shortName evidence="8">DAP epimerase</shortName>
        <ecNumber evidence="3 8">5.1.1.7</ecNumber>
    </recommendedName>
    <alternativeName>
        <fullName evidence="8">PLP-independent amino acid racemase</fullName>
    </alternativeName>
</protein>
<comment type="subunit">
    <text evidence="8">Homodimer.</text>
</comment>
<evidence type="ECO:0000256" key="7">
    <source>
        <dbReference type="ARBA" id="ARBA00051712"/>
    </source>
</evidence>
<dbReference type="PANTHER" id="PTHR31689:SF0">
    <property type="entry name" value="DIAMINOPIMELATE EPIMERASE"/>
    <property type="match status" value="1"/>
</dbReference>
<dbReference type="PANTHER" id="PTHR31689">
    <property type="entry name" value="DIAMINOPIMELATE EPIMERASE, CHLOROPLASTIC"/>
    <property type="match status" value="1"/>
</dbReference>
<comment type="caution">
    <text evidence="8">Lacks conserved residue(s) required for the propagation of feature annotation.</text>
</comment>
<organism evidence="10 11">
    <name type="scientific">Phytoactinopolyspora mesophila</name>
    <dbReference type="NCBI Taxonomy" id="2650750"/>
    <lineage>
        <taxon>Bacteria</taxon>
        <taxon>Bacillati</taxon>
        <taxon>Actinomycetota</taxon>
        <taxon>Actinomycetes</taxon>
        <taxon>Jiangellales</taxon>
        <taxon>Jiangellaceae</taxon>
        <taxon>Phytoactinopolyspora</taxon>
    </lineage>
</organism>